<dbReference type="InterPro" id="IPR041577">
    <property type="entry name" value="RT_RNaseH_2"/>
</dbReference>
<evidence type="ECO:0000259" key="2">
    <source>
        <dbReference type="Pfam" id="PF17919"/>
    </source>
</evidence>
<dbReference type="InterPro" id="IPR043128">
    <property type="entry name" value="Rev_trsase/Diguanyl_cyclase"/>
</dbReference>
<reference evidence="3" key="1">
    <citation type="submission" date="2023-08" db="EMBL/GenBank/DDBJ databases">
        <title>A de novo genome assembly of Solanum verrucosum Schlechtendal, a Mexican diploid species geographically isolated from the other diploid A-genome species in potato relatives.</title>
        <authorList>
            <person name="Hosaka K."/>
        </authorList>
    </citation>
    <scope>NUCLEOTIDE SEQUENCE</scope>
    <source>
        <tissue evidence="3">Young leaves</tissue>
    </source>
</reference>
<dbReference type="Pfam" id="PF17919">
    <property type="entry name" value="RT_RNaseH_2"/>
    <property type="match status" value="1"/>
</dbReference>
<dbReference type="InterPro" id="IPR050951">
    <property type="entry name" value="Retrovirus_Pol_polyprotein"/>
</dbReference>
<protein>
    <recommendedName>
        <fullName evidence="2">Reverse transcriptase/retrotransposon-derived protein RNase H-like domain-containing protein</fullName>
    </recommendedName>
</protein>
<name>A0AAF0ZU69_SOLVR</name>
<evidence type="ECO:0000313" key="3">
    <source>
        <dbReference type="EMBL" id="WMV49938.1"/>
    </source>
</evidence>
<dbReference type="PANTHER" id="PTHR37984:SF5">
    <property type="entry name" value="PROTEIN NYNRIN-LIKE"/>
    <property type="match status" value="1"/>
</dbReference>
<proteinExistence type="predicted"/>
<dbReference type="InterPro" id="IPR043502">
    <property type="entry name" value="DNA/RNA_pol_sf"/>
</dbReference>
<feature type="domain" description="Reverse transcriptase/retrotransposon-derived protein RNase H-like" evidence="2">
    <location>
        <begin position="58"/>
        <end position="112"/>
    </location>
</feature>
<organism evidence="3 4">
    <name type="scientific">Solanum verrucosum</name>
    <dbReference type="NCBI Taxonomy" id="315347"/>
    <lineage>
        <taxon>Eukaryota</taxon>
        <taxon>Viridiplantae</taxon>
        <taxon>Streptophyta</taxon>
        <taxon>Embryophyta</taxon>
        <taxon>Tracheophyta</taxon>
        <taxon>Spermatophyta</taxon>
        <taxon>Magnoliopsida</taxon>
        <taxon>eudicotyledons</taxon>
        <taxon>Gunneridae</taxon>
        <taxon>Pentapetalae</taxon>
        <taxon>asterids</taxon>
        <taxon>lamiids</taxon>
        <taxon>Solanales</taxon>
        <taxon>Solanaceae</taxon>
        <taxon>Solanoideae</taxon>
        <taxon>Solaneae</taxon>
        <taxon>Solanum</taxon>
    </lineage>
</organism>
<keyword evidence="4" id="KW-1185">Reference proteome</keyword>
<gene>
    <name evidence="3" type="ORF">MTR67_043323</name>
</gene>
<dbReference type="EMBL" id="CP133621">
    <property type="protein sequence ID" value="WMV49938.1"/>
    <property type="molecule type" value="Genomic_DNA"/>
</dbReference>
<dbReference type="PANTHER" id="PTHR37984">
    <property type="entry name" value="PROTEIN CBG26694"/>
    <property type="match status" value="1"/>
</dbReference>
<keyword evidence="1" id="KW-0511">Multifunctional enzyme</keyword>
<dbReference type="Gene3D" id="3.30.70.270">
    <property type="match status" value="1"/>
</dbReference>
<dbReference type="SUPFAM" id="SSF56672">
    <property type="entry name" value="DNA/RNA polymerases"/>
    <property type="match status" value="1"/>
</dbReference>
<dbReference type="AlphaFoldDB" id="A0AAF0ZU69"/>
<dbReference type="Proteomes" id="UP001234989">
    <property type="component" value="Chromosome 10"/>
</dbReference>
<dbReference type="GO" id="GO:0003824">
    <property type="term" value="F:catalytic activity"/>
    <property type="evidence" value="ECO:0007669"/>
    <property type="project" value="UniProtKB-KW"/>
</dbReference>
<accession>A0AAF0ZU69</accession>
<evidence type="ECO:0000313" key="4">
    <source>
        <dbReference type="Proteomes" id="UP001234989"/>
    </source>
</evidence>
<dbReference type="FunFam" id="3.30.70.270:FF:000020">
    <property type="entry name" value="Transposon Tf2-6 polyprotein-like Protein"/>
    <property type="match status" value="1"/>
</dbReference>
<sequence length="115" mass="13180">MVDPQKIEVVKNWVQPSYVAEVRSFVGLASYYRRFVKNFASIATPLTNLTKIEVPFEWTKKYDESFHKLKTLFTTTPILALPVEGKDFIVYCDVSQSGLGVVLMQDKNVIAYVLR</sequence>
<evidence type="ECO:0000256" key="1">
    <source>
        <dbReference type="ARBA" id="ARBA00023268"/>
    </source>
</evidence>